<dbReference type="EMBL" id="CP081674">
    <property type="protein sequence ID" value="QZH69454.1"/>
    <property type="molecule type" value="Genomic_DNA"/>
</dbReference>
<proteinExistence type="predicted"/>
<reference evidence="1" key="1">
    <citation type="submission" date="2021-07" db="EMBL/GenBank/DDBJ databases">
        <title>Complete Genome Sequences of Mycobacterium farcinogenes Isolated from Clinical Specimens from Patients in Thailand.</title>
        <authorList>
            <person name="Sodsai P."/>
        </authorList>
    </citation>
    <scope>NUCLEOTIDE SEQUENCE</scope>
    <source>
        <strain evidence="1">BKK/CU-MFGFA-001</strain>
    </source>
</reference>
<keyword evidence="2" id="KW-1185">Reference proteome</keyword>
<keyword evidence="1" id="KW-0614">Plasmid</keyword>
<accession>A0ACD1FQU1</accession>
<protein>
    <submittedName>
        <fullName evidence="1">Uncharacterized protein</fullName>
    </submittedName>
</protein>
<name>A0ACD1FQU1_MYCFR</name>
<evidence type="ECO:0000313" key="1">
    <source>
        <dbReference type="EMBL" id="QZH69454.1"/>
    </source>
</evidence>
<dbReference type="Proteomes" id="UP000825598">
    <property type="component" value="Plasmid unnamed1"/>
</dbReference>
<gene>
    <name evidence="1" type="ORF">K6L26_30440</name>
</gene>
<organism evidence="1 2">
    <name type="scientific">Mycolicibacterium farcinogenes</name>
    <name type="common">Mycobacterium farcinogenes</name>
    <dbReference type="NCBI Taxonomy" id="1802"/>
    <lineage>
        <taxon>Bacteria</taxon>
        <taxon>Bacillati</taxon>
        <taxon>Actinomycetota</taxon>
        <taxon>Actinomycetes</taxon>
        <taxon>Mycobacteriales</taxon>
        <taxon>Mycobacteriaceae</taxon>
        <taxon>Mycolicibacterium</taxon>
    </lineage>
</organism>
<sequence>MTDNVDSSHTSTEPTTFDDALVCFADGSRARFTRVEFLPDGRLKAVLTRPVGDELQATARSDSHTITETAYFAPGSYISVQGPRRGALVADTASERHIVKLNLLTENVREAIEKFVWQRWGLPLYPRIDDVADENLIDKQFSVWDEEGNGAAVDTVYLGSGSGVYRCSRLGDVAGLSLGGNGSSRECSR</sequence>
<geneLocation type="plasmid" evidence="1 2">
    <name>unnamed1</name>
</geneLocation>
<evidence type="ECO:0000313" key="2">
    <source>
        <dbReference type="Proteomes" id="UP000825598"/>
    </source>
</evidence>